<feature type="domain" description="DUF4097" evidence="1">
    <location>
        <begin position="36"/>
        <end position="278"/>
    </location>
</feature>
<organism evidence="2 3">
    <name type="scientific">Bacillus kandeliae</name>
    <dbReference type="NCBI Taxonomy" id="3129297"/>
    <lineage>
        <taxon>Bacteria</taxon>
        <taxon>Bacillati</taxon>
        <taxon>Bacillota</taxon>
        <taxon>Bacilli</taxon>
        <taxon>Bacillales</taxon>
        <taxon>Bacillaceae</taxon>
        <taxon>Bacillus</taxon>
    </lineage>
</organism>
<dbReference type="Pfam" id="PF13349">
    <property type="entry name" value="DUF4097"/>
    <property type="match status" value="1"/>
</dbReference>
<evidence type="ECO:0000313" key="3">
    <source>
        <dbReference type="Proteomes" id="UP001387364"/>
    </source>
</evidence>
<dbReference type="InterPro" id="IPR025164">
    <property type="entry name" value="Toastrack_DUF4097"/>
</dbReference>
<protein>
    <submittedName>
        <fullName evidence="2">DUF4097 domain-containing protein</fullName>
    </submittedName>
</protein>
<name>A0ABZ2N4B6_9BACI</name>
<proteinExistence type="predicted"/>
<gene>
    <name evidence="2" type="ORF">WDJ61_15135</name>
</gene>
<dbReference type="EMBL" id="CP147404">
    <property type="protein sequence ID" value="WXB92546.1"/>
    <property type="molecule type" value="Genomic_DNA"/>
</dbReference>
<evidence type="ECO:0000313" key="2">
    <source>
        <dbReference type="EMBL" id="WXB92546.1"/>
    </source>
</evidence>
<reference evidence="2 3" key="1">
    <citation type="submission" date="2024-02" db="EMBL/GenBank/DDBJ databases">
        <title>Seven novel Bacillus-like species.</title>
        <authorList>
            <person name="Liu G."/>
        </authorList>
    </citation>
    <scope>NUCLEOTIDE SEQUENCE [LARGE SCALE GENOMIC DNA]</scope>
    <source>
        <strain evidence="2 3">FJAT-52991</strain>
    </source>
</reference>
<dbReference type="Gene3D" id="2.160.20.120">
    <property type="match status" value="1"/>
</dbReference>
<accession>A0ABZ2N4B6</accession>
<keyword evidence="3" id="KW-1185">Reference proteome</keyword>
<evidence type="ECO:0000259" key="1">
    <source>
        <dbReference type="Pfam" id="PF13349"/>
    </source>
</evidence>
<sequence length="279" mass="30847">MKKFFVIMIIVLAFGTAFFIERDSSQGNSADVTKRIDKIELNIDSSDTTIIAEKRDDVKADFKGKGELSVRKDGDTIEVEMKRKWYQWFSFLKNSELTVYIPEDYDRNLELNIGSGDLTFSGKSKSQPMKLDTVSIDMSSGDMKLANLETTKFEHDASSGKLMVDSLTTKEGNFDLSSGDVKLTRYVGPLEGELSSGDMHVEMEKLVGDVRFDLSSGDVKLDLPDQADFTLKGEASTGDISCDFTLKDQKISNGDISGKHGSGKNKIDVSLSSGNMDIY</sequence>
<dbReference type="Proteomes" id="UP001387364">
    <property type="component" value="Chromosome"/>
</dbReference>
<dbReference type="RefSeq" id="WP_338751154.1">
    <property type="nucleotide sequence ID" value="NZ_CP147404.1"/>
</dbReference>